<keyword evidence="2" id="KW-1185">Reference proteome</keyword>
<proteinExistence type="predicted"/>
<sequence>MPQGFPRPGSALMAGMPVDFFPNLQAFRLYFASSIAPAAEFDSPKVCHHRIAELHAASWRLDRLRGRSFCIPIEASQSHCTKCNYFSSIKSSKKGTSEKHLRTLRGTHEALGEYQSGPSTGCPSYHSCEEKITEFLIITARSLWLVEMRWLDRGRLHLVMVTNDLSKWKWWSYVHTWSDFEHSACLCMMIRERYRGRPAHSNILHTMRCRTSFPDDLIIYGTRSNSLVETANLLDGPSSMLIPVYPSVSDHARVIAIYVHRSHLSPILSRNVTHLQLGLRGRVGFGMPSQSQLGLLSIVMHHLEAENNDISSMSHRVTAKARSYRQELIDGWRIVRAILPTRLPAVRRTLTTE</sequence>
<dbReference type="GeneID" id="19334389"/>
<accession>M3AIP1</accession>
<dbReference type="Proteomes" id="UP000016932">
    <property type="component" value="Unassembled WGS sequence"/>
</dbReference>
<dbReference type="RefSeq" id="XP_007932393.1">
    <property type="nucleotide sequence ID" value="XM_007934202.1"/>
</dbReference>
<evidence type="ECO:0000313" key="2">
    <source>
        <dbReference type="Proteomes" id="UP000016932"/>
    </source>
</evidence>
<protein>
    <submittedName>
        <fullName evidence="1">Uncharacterized protein</fullName>
    </submittedName>
</protein>
<name>M3AIP1_PSEFD</name>
<dbReference type="AlphaFoldDB" id="M3AIP1"/>
<dbReference type="KEGG" id="pfj:MYCFIDRAFT_180402"/>
<organism evidence="1 2">
    <name type="scientific">Pseudocercospora fijiensis (strain CIRAD86)</name>
    <name type="common">Black leaf streak disease fungus</name>
    <name type="synonym">Mycosphaerella fijiensis</name>
    <dbReference type="NCBI Taxonomy" id="383855"/>
    <lineage>
        <taxon>Eukaryota</taxon>
        <taxon>Fungi</taxon>
        <taxon>Dikarya</taxon>
        <taxon>Ascomycota</taxon>
        <taxon>Pezizomycotina</taxon>
        <taxon>Dothideomycetes</taxon>
        <taxon>Dothideomycetidae</taxon>
        <taxon>Mycosphaerellales</taxon>
        <taxon>Mycosphaerellaceae</taxon>
        <taxon>Pseudocercospora</taxon>
    </lineage>
</organism>
<evidence type="ECO:0000313" key="1">
    <source>
        <dbReference type="EMBL" id="EME77068.1"/>
    </source>
</evidence>
<dbReference type="HOGENOM" id="CLU_785564_0_0_1"/>
<reference evidence="1 2" key="1">
    <citation type="journal article" date="2012" name="PLoS Pathog.">
        <title>Diverse lifestyles and strategies of plant pathogenesis encoded in the genomes of eighteen Dothideomycetes fungi.</title>
        <authorList>
            <person name="Ohm R.A."/>
            <person name="Feau N."/>
            <person name="Henrissat B."/>
            <person name="Schoch C.L."/>
            <person name="Horwitz B.A."/>
            <person name="Barry K.W."/>
            <person name="Condon B.J."/>
            <person name="Copeland A.C."/>
            <person name="Dhillon B."/>
            <person name="Glaser F."/>
            <person name="Hesse C.N."/>
            <person name="Kosti I."/>
            <person name="LaButti K."/>
            <person name="Lindquist E.A."/>
            <person name="Lucas S."/>
            <person name="Salamov A.A."/>
            <person name="Bradshaw R.E."/>
            <person name="Ciuffetti L."/>
            <person name="Hamelin R.C."/>
            <person name="Kema G.H.J."/>
            <person name="Lawrence C."/>
            <person name="Scott J.A."/>
            <person name="Spatafora J.W."/>
            <person name="Turgeon B.G."/>
            <person name="de Wit P.J.G.M."/>
            <person name="Zhong S."/>
            <person name="Goodwin S.B."/>
            <person name="Grigoriev I.V."/>
        </authorList>
    </citation>
    <scope>NUCLEOTIDE SEQUENCE [LARGE SCALE GENOMIC DNA]</scope>
    <source>
        <strain evidence="1 2">CIRAD86</strain>
    </source>
</reference>
<dbReference type="VEuPathDB" id="FungiDB:MYCFIDRAFT_180402"/>
<dbReference type="EMBL" id="KB446571">
    <property type="protein sequence ID" value="EME77068.1"/>
    <property type="molecule type" value="Genomic_DNA"/>
</dbReference>
<gene>
    <name evidence="1" type="ORF">MYCFIDRAFT_180402</name>
</gene>